<keyword evidence="4" id="KW-0411">Iron-sulfur</keyword>
<dbReference type="PANTHER" id="PTHR32329:SF4">
    <property type="entry name" value="ACTIVATOR OF 2-HYDROXYACYL-COA DEHYDRATASE"/>
    <property type="match status" value="1"/>
</dbReference>
<reference evidence="7" key="2">
    <citation type="submission" date="2015-11" db="EMBL/GenBank/DDBJ databases">
        <authorList>
            <person name="Zhang Y."/>
            <person name="Guo Z."/>
        </authorList>
    </citation>
    <scope>NUCLEOTIDE SEQUENCE</scope>
    <source>
        <strain evidence="7">1</strain>
    </source>
</reference>
<dbReference type="InterPro" id="IPR002731">
    <property type="entry name" value="ATPase_BadF"/>
</dbReference>
<evidence type="ECO:0000256" key="4">
    <source>
        <dbReference type="ARBA" id="ARBA00023014"/>
    </source>
</evidence>
<dbReference type="Pfam" id="PF01869">
    <property type="entry name" value="BcrAD_BadFG"/>
    <property type="match status" value="2"/>
</dbReference>
<feature type="domain" description="ATPase BadF/BadG/BcrA/BcrD type" evidence="5">
    <location>
        <begin position="5"/>
        <end position="253"/>
    </location>
</feature>
<dbReference type="SUPFAM" id="SSF53067">
    <property type="entry name" value="Actin-like ATPase domain"/>
    <property type="match status" value="2"/>
</dbReference>
<dbReference type="InterPro" id="IPR018709">
    <property type="entry name" value="CoA_activase_DUF2229"/>
</dbReference>
<proteinExistence type="predicted"/>
<dbReference type="KEGG" id="hty:BN2458_PEG1561"/>
<dbReference type="InterPro" id="IPR051805">
    <property type="entry name" value="Dehydratase_Activator_Redct"/>
</dbReference>
<dbReference type="CDD" id="cd24034">
    <property type="entry name" value="ASKHA_NBD_O66634-like_rpt1"/>
    <property type="match status" value="1"/>
</dbReference>
<dbReference type="PATRIC" id="fig|76936.10.peg.1524"/>
<keyword evidence="3" id="KW-0408">Iron</keyword>
<evidence type="ECO:0000256" key="2">
    <source>
        <dbReference type="ARBA" id="ARBA00022723"/>
    </source>
</evidence>
<dbReference type="RefSeq" id="WP_034342281.1">
    <property type="nucleotide sequence ID" value="NZ_CAOJBX010000002.1"/>
</dbReference>
<dbReference type="Pfam" id="PF09989">
    <property type="entry name" value="DUF2229"/>
    <property type="match status" value="1"/>
</dbReference>
<comment type="cofactor">
    <cofactor evidence="1">
        <name>[4Fe-4S] cluster</name>
        <dbReference type="ChEBI" id="CHEBI:49883"/>
    </cofactor>
</comment>
<name>A0A0S4PWR0_9HELI</name>
<dbReference type="GeneID" id="78151728"/>
<reference evidence="10" key="3">
    <citation type="submission" date="2015-11" db="EMBL/GenBank/DDBJ databases">
        <authorList>
            <person name="Anvar S.Y."/>
        </authorList>
    </citation>
    <scope>NUCLEOTIDE SEQUENCE [LARGE SCALE GENOMIC DNA]</scope>
</reference>
<feature type="domain" description="DUF2229" evidence="6">
    <location>
        <begin position="675"/>
        <end position="897"/>
    </location>
</feature>
<dbReference type="CDD" id="cd24035">
    <property type="entry name" value="ASKHA_NBD_O66634-like_rpt2"/>
    <property type="match status" value="1"/>
</dbReference>
<evidence type="ECO:0000259" key="6">
    <source>
        <dbReference type="Pfam" id="PF09989"/>
    </source>
</evidence>
<gene>
    <name evidence="7" type="ORF">BN2458_PEG1561</name>
    <name evidence="8" type="ORF">LS75_002130</name>
</gene>
<dbReference type="OrthoDB" id="9177882at2"/>
<dbReference type="STRING" id="76936.BN2458_PEG1561"/>
<evidence type="ECO:0000313" key="10">
    <source>
        <dbReference type="Proteomes" id="UP000064525"/>
    </source>
</evidence>
<dbReference type="Proteomes" id="UP000029925">
    <property type="component" value="Unassembled WGS sequence"/>
</dbReference>
<feature type="domain" description="ATPase BadF/BadG/BcrA/BcrD type" evidence="5">
    <location>
        <begin position="326"/>
        <end position="580"/>
    </location>
</feature>
<dbReference type="InterPro" id="IPR008275">
    <property type="entry name" value="CoA_E_activase_dom"/>
</dbReference>
<evidence type="ECO:0000259" key="5">
    <source>
        <dbReference type="Pfam" id="PF01869"/>
    </source>
</evidence>
<evidence type="ECO:0000313" key="7">
    <source>
        <dbReference type="EMBL" id="CUU40444.1"/>
    </source>
</evidence>
<accession>A0A0S4PWR0</accession>
<dbReference type="Gene3D" id="3.30.420.40">
    <property type="match status" value="4"/>
</dbReference>
<evidence type="ECO:0000313" key="8">
    <source>
        <dbReference type="EMBL" id="TLD79125.1"/>
    </source>
</evidence>
<dbReference type="EMBL" id="JRPF02000002">
    <property type="protein sequence ID" value="TLD79125.1"/>
    <property type="molecule type" value="Genomic_DNA"/>
</dbReference>
<dbReference type="NCBIfam" id="TIGR00241">
    <property type="entry name" value="CoA_E_activ"/>
    <property type="match status" value="2"/>
</dbReference>
<keyword evidence="9" id="KW-1185">Reference proteome</keyword>
<evidence type="ECO:0000256" key="1">
    <source>
        <dbReference type="ARBA" id="ARBA00001966"/>
    </source>
</evidence>
<dbReference type="EMBL" id="LN907858">
    <property type="protein sequence ID" value="CUU40444.1"/>
    <property type="molecule type" value="Genomic_DNA"/>
</dbReference>
<dbReference type="PANTHER" id="PTHR32329">
    <property type="entry name" value="BIFUNCTIONAL PROTEIN [INCLUDES 2-HYDROXYACYL-COA DEHYDRATASE (N-TER) AND ITS ACTIVATOR DOMAIN (C_TERM)-RELATED"/>
    <property type="match status" value="1"/>
</dbReference>
<keyword evidence="2" id="KW-0479">Metal-binding</keyword>
<evidence type="ECO:0000313" key="9">
    <source>
        <dbReference type="Proteomes" id="UP000029925"/>
    </source>
</evidence>
<organism evidence="7 10">
    <name type="scientific">Helicobacter typhlonius</name>
    <dbReference type="NCBI Taxonomy" id="76936"/>
    <lineage>
        <taxon>Bacteria</taxon>
        <taxon>Pseudomonadati</taxon>
        <taxon>Campylobacterota</taxon>
        <taxon>Epsilonproteobacteria</taxon>
        <taxon>Campylobacterales</taxon>
        <taxon>Helicobacteraceae</taxon>
        <taxon>Helicobacter</taxon>
    </lineage>
</organism>
<sequence>MSLTLGIDIGSTTAKVALMDGDEMLFQVYERHYSKVREKSIEIVQKITDIIGDRELKVAISGSAGFGICKATGIDFVQEVFATAGAVRHLVPDADAVIELGGEDAKIIFLTGGTEERMNGSCAGGTGAFIDQMVTLLAITPEEFDEISLKCQKIYPIASRCGVFAKTDVQPLLNQGVNKEDITASIFQAVVDQTITGLAQGRKIEGKILFLGGPLFYYKGLQERFAKTLKLDKEHAIFPDFAQYAVAIGVSLQARNLEKTYTCASLIQTLESSKNAASTNKYLEPLFASQADYDTFIARHESANVKEINIDKAYAANNYQKIDVYIGIDCGSTTTKLVMLDSDNAIIYQYYNSNQGNPVAVISSQLTYIYEHFGDKINIKGSAVTGYGEELIKAAFNLDAGLVETMAHLKAAKYFNPKVDFIIDIGGQDMKCFYIKNQTIDSIMLNEACSSGCGSFIETFAKSMGYDIQSFSKLGLESKHPVELGSRCTVFMNSSVKEAQKEGASIEDISAGLSMSVVKNAIYKVIRARDADDLGKQIVVQGGTFLNNAVLRSFEKEIGREVIRPKISGLMGAFGAALYAKALGLEHSSTMNKEELGQFKHTATASVCKICGNNCHLTINRFGEGKKFISGNRCDKPLGIKKLLFLPNLYDYKLNKLKSLCAYENMDKSRLTKGKIGIPLGLNMYENLPFWHTLLSELGYEVIVSDVSTRKTFALGQHTIPSDTVCYPAKLLHGHIENLLKKGVDKIFYPCMSYSFAGDEKHKDSSTNNYNCPVVAYYPELLNANVDALREVKFFYPYFGLHKKDDFRKKGFEFFKKELGVDKKAFLQAVDKAYEVRNEWLSDIKEQGEKALHFARANKLKAIVLCGRPYHIDPEINHGIDKLINSLGLVVLSEDSVDHLAEAGELHILNQWSYHSRLYNAAAFVSADDNLELVQLVSFGCGIDSITTDEVREILESHGKFYTQLKIDEISNLGAVKIRIRSLLGAMEEKQAQKNTKVLLEKTQILENILI</sequence>
<protein>
    <submittedName>
        <fullName evidence="7 8">2-hydroxyglutaryl-CoA dehydratase</fullName>
    </submittedName>
</protein>
<reference evidence="8 9" key="1">
    <citation type="journal article" date="2014" name="Genome Announc.">
        <title>Draft genome sequences of eight enterohepatic helicobacter species isolated from both laboratory and wild rodents.</title>
        <authorList>
            <person name="Sheh A."/>
            <person name="Shen Z."/>
            <person name="Fox J.G."/>
        </authorList>
    </citation>
    <scope>NUCLEOTIDE SEQUENCE [LARGE SCALE GENOMIC DNA]</scope>
    <source>
        <strain evidence="8 9">MIT 98-6810</strain>
    </source>
</reference>
<dbReference type="Proteomes" id="UP000064525">
    <property type="component" value="Chromosome I"/>
</dbReference>
<dbReference type="InterPro" id="IPR043129">
    <property type="entry name" value="ATPase_NBD"/>
</dbReference>
<evidence type="ECO:0000256" key="3">
    <source>
        <dbReference type="ARBA" id="ARBA00023004"/>
    </source>
</evidence>
<dbReference type="AlphaFoldDB" id="A0A0S4PWR0"/>
<dbReference type="GO" id="GO:0046872">
    <property type="term" value="F:metal ion binding"/>
    <property type="evidence" value="ECO:0007669"/>
    <property type="project" value="UniProtKB-KW"/>
</dbReference>
<dbReference type="GO" id="GO:0051536">
    <property type="term" value="F:iron-sulfur cluster binding"/>
    <property type="evidence" value="ECO:0007669"/>
    <property type="project" value="UniProtKB-KW"/>
</dbReference>